<dbReference type="Gene3D" id="1.10.1740.10">
    <property type="match status" value="1"/>
</dbReference>
<dbReference type="InterPro" id="IPR039425">
    <property type="entry name" value="RNA_pol_sigma-70-like"/>
</dbReference>
<evidence type="ECO:0000256" key="5">
    <source>
        <dbReference type="ARBA" id="ARBA00023163"/>
    </source>
</evidence>
<dbReference type="SUPFAM" id="SSF88946">
    <property type="entry name" value="Sigma2 domain of RNA polymerase sigma factors"/>
    <property type="match status" value="1"/>
</dbReference>
<dbReference type="InterPro" id="IPR036388">
    <property type="entry name" value="WH-like_DNA-bd_sf"/>
</dbReference>
<evidence type="ECO:0000256" key="3">
    <source>
        <dbReference type="ARBA" id="ARBA00023082"/>
    </source>
</evidence>
<dbReference type="CDD" id="cd06171">
    <property type="entry name" value="Sigma70_r4"/>
    <property type="match status" value="1"/>
</dbReference>
<sequence>MQRGITDTRSDDQLLRDHTNGDRTAFEVLFKRHENKLWAVALRTTGDYDDAADSLQDALESVNRTAGRFRFDCTVSSWLYRIVLNASLDRLRRNKSHASAPLMEEDESLVDPLDHTGDIDLSLSIGRALDVLPPEQRAVIILLHIYDLPVAEAAAALGIPPGTVKSRANRGRAKLALVLGHLRTEG</sequence>
<evidence type="ECO:0000313" key="8">
    <source>
        <dbReference type="EMBL" id="WOC12250.1"/>
    </source>
</evidence>
<organism evidence="8">
    <name type="scientific">Gordonia sp. MP11Mi</name>
    <dbReference type="NCBI Taxonomy" id="3022769"/>
    <lineage>
        <taxon>Bacteria</taxon>
        <taxon>Bacillati</taxon>
        <taxon>Actinomycetota</taxon>
        <taxon>Actinomycetes</taxon>
        <taxon>Mycobacteriales</taxon>
        <taxon>Gordoniaceae</taxon>
        <taxon>Gordonia</taxon>
    </lineage>
</organism>
<accession>A0AA97GUZ7</accession>
<dbReference type="Pfam" id="PF04542">
    <property type="entry name" value="Sigma70_r2"/>
    <property type="match status" value="1"/>
</dbReference>
<name>A0AA97GUZ7_9ACTN</name>
<dbReference type="PANTHER" id="PTHR43133">
    <property type="entry name" value="RNA POLYMERASE ECF-TYPE SIGMA FACTO"/>
    <property type="match status" value="1"/>
</dbReference>
<dbReference type="GO" id="GO:0006352">
    <property type="term" value="P:DNA-templated transcription initiation"/>
    <property type="evidence" value="ECO:0007669"/>
    <property type="project" value="InterPro"/>
</dbReference>
<proteinExistence type="inferred from homology"/>
<dbReference type="NCBIfam" id="TIGR02937">
    <property type="entry name" value="sigma70-ECF"/>
    <property type="match status" value="1"/>
</dbReference>
<dbReference type="InterPro" id="IPR014284">
    <property type="entry name" value="RNA_pol_sigma-70_dom"/>
</dbReference>
<keyword evidence="5" id="KW-0804">Transcription</keyword>
<dbReference type="InterPro" id="IPR013249">
    <property type="entry name" value="RNA_pol_sigma70_r4_t2"/>
</dbReference>
<dbReference type="SUPFAM" id="SSF88659">
    <property type="entry name" value="Sigma3 and sigma4 domains of RNA polymerase sigma factors"/>
    <property type="match status" value="1"/>
</dbReference>
<comment type="similarity">
    <text evidence="1">Belongs to the sigma-70 factor family. ECF subfamily.</text>
</comment>
<feature type="domain" description="RNA polymerase sigma-70 region 2" evidence="6">
    <location>
        <begin position="29"/>
        <end position="95"/>
    </location>
</feature>
<keyword evidence="4" id="KW-0238">DNA-binding</keyword>
<evidence type="ECO:0000259" key="7">
    <source>
        <dbReference type="Pfam" id="PF08281"/>
    </source>
</evidence>
<reference evidence="8" key="1">
    <citation type="submission" date="2023-06" db="EMBL/GenBank/DDBJ databases">
        <title>Gordonia sp. nov. and Pseudochrobactrum sp. nov., two species isolated from the burying beetle Nicrophorus vespilloides.</title>
        <authorList>
            <person name="Poehlein A."/>
            <person name="Guzman J."/>
            <person name="Daniel R."/>
            <person name="Vilcinskas A."/>
        </authorList>
    </citation>
    <scope>NUCLEOTIDE SEQUENCE</scope>
    <source>
        <strain evidence="8">MP11Mi</strain>
    </source>
</reference>
<gene>
    <name evidence="8" type="primary">sigM</name>
    <name evidence="8" type="ORF">MP11Mi_13350</name>
</gene>
<protein>
    <submittedName>
        <fullName evidence="8">ECF RNA polymerase sigma factor SigM</fullName>
    </submittedName>
</protein>
<evidence type="ECO:0000256" key="1">
    <source>
        <dbReference type="ARBA" id="ARBA00010641"/>
    </source>
</evidence>
<dbReference type="AlphaFoldDB" id="A0AA97GUZ7"/>
<dbReference type="InterPro" id="IPR013324">
    <property type="entry name" value="RNA_pol_sigma_r3/r4-like"/>
</dbReference>
<dbReference type="NCBIfam" id="NF007225">
    <property type="entry name" value="PRK09643.1"/>
    <property type="match status" value="1"/>
</dbReference>
<dbReference type="RefSeq" id="WP_420041497.1">
    <property type="nucleotide sequence ID" value="NZ_CP128986.1"/>
</dbReference>
<dbReference type="GO" id="GO:0003677">
    <property type="term" value="F:DNA binding"/>
    <property type="evidence" value="ECO:0007669"/>
    <property type="project" value="UniProtKB-KW"/>
</dbReference>
<dbReference type="PANTHER" id="PTHR43133:SF50">
    <property type="entry name" value="ECF RNA POLYMERASE SIGMA FACTOR SIGM"/>
    <property type="match status" value="1"/>
</dbReference>
<evidence type="ECO:0000256" key="4">
    <source>
        <dbReference type="ARBA" id="ARBA00023125"/>
    </source>
</evidence>
<dbReference type="InterPro" id="IPR013325">
    <property type="entry name" value="RNA_pol_sigma_r2"/>
</dbReference>
<dbReference type="InterPro" id="IPR007627">
    <property type="entry name" value="RNA_pol_sigma70_r2"/>
</dbReference>
<dbReference type="GO" id="GO:0016987">
    <property type="term" value="F:sigma factor activity"/>
    <property type="evidence" value="ECO:0007669"/>
    <property type="project" value="UniProtKB-KW"/>
</dbReference>
<evidence type="ECO:0000259" key="6">
    <source>
        <dbReference type="Pfam" id="PF04542"/>
    </source>
</evidence>
<dbReference type="Gene3D" id="1.10.10.10">
    <property type="entry name" value="Winged helix-like DNA-binding domain superfamily/Winged helix DNA-binding domain"/>
    <property type="match status" value="1"/>
</dbReference>
<feature type="domain" description="RNA polymerase sigma factor 70 region 4 type 2" evidence="7">
    <location>
        <begin position="124"/>
        <end position="175"/>
    </location>
</feature>
<dbReference type="EMBL" id="CP128986">
    <property type="protein sequence ID" value="WOC12250.1"/>
    <property type="molecule type" value="Genomic_DNA"/>
</dbReference>
<keyword evidence="2" id="KW-0805">Transcription regulation</keyword>
<keyword evidence="3" id="KW-0731">Sigma factor</keyword>
<dbReference type="Pfam" id="PF08281">
    <property type="entry name" value="Sigma70_r4_2"/>
    <property type="match status" value="1"/>
</dbReference>
<evidence type="ECO:0000256" key="2">
    <source>
        <dbReference type="ARBA" id="ARBA00023015"/>
    </source>
</evidence>